<sequence length="114" mass="12329">MRLGVWAVIAALALSGTAGASDHGSISVRTETYPRPPYSGATYYIYERDGNGICTKLAVCDKYDECDTSYHVGVFKDPEDVQTGEPYGGSPAVTIPEAKLRKHQCLVKFVPDAL</sequence>
<dbReference type="Proteomes" id="UP000490980">
    <property type="component" value="Unassembled WGS sequence"/>
</dbReference>
<gene>
    <name evidence="2" type="ORF">HBF25_10885</name>
</gene>
<name>A0A7X5ZII4_9GAMM</name>
<keyword evidence="1" id="KW-0732">Signal</keyword>
<feature type="chain" id="PRO_5031156464" description="Secreted protein" evidence="1">
    <location>
        <begin position="21"/>
        <end position="114"/>
    </location>
</feature>
<dbReference type="EMBL" id="JAARLZ010000005">
    <property type="protein sequence ID" value="NII06892.1"/>
    <property type="molecule type" value="Genomic_DNA"/>
</dbReference>
<accession>A0A7X5ZII4</accession>
<comment type="caution">
    <text evidence="2">The sequence shown here is derived from an EMBL/GenBank/DDBJ whole genome shotgun (WGS) entry which is preliminary data.</text>
</comment>
<proteinExistence type="predicted"/>
<dbReference type="AlphaFoldDB" id="A0A7X5ZII4"/>
<protein>
    <recommendedName>
        <fullName evidence="4">Secreted protein</fullName>
    </recommendedName>
</protein>
<evidence type="ECO:0000313" key="3">
    <source>
        <dbReference type="Proteomes" id="UP000490980"/>
    </source>
</evidence>
<feature type="signal peptide" evidence="1">
    <location>
        <begin position="1"/>
        <end position="20"/>
    </location>
</feature>
<keyword evidence="3" id="KW-1185">Reference proteome</keyword>
<organism evidence="2 3">
    <name type="scientific">Luteibacter anthropi</name>
    <dbReference type="NCBI Taxonomy" id="564369"/>
    <lineage>
        <taxon>Bacteria</taxon>
        <taxon>Pseudomonadati</taxon>
        <taxon>Pseudomonadota</taxon>
        <taxon>Gammaproteobacteria</taxon>
        <taxon>Lysobacterales</taxon>
        <taxon>Rhodanobacteraceae</taxon>
        <taxon>Luteibacter</taxon>
    </lineage>
</organism>
<evidence type="ECO:0000313" key="2">
    <source>
        <dbReference type="EMBL" id="NII06892.1"/>
    </source>
</evidence>
<evidence type="ECO:0008006" key="4">
    <source>
        <dbReference type="Google" id="ProtNLM"/>
    </source>
</evidence>
<evidence type="ECO:0000256" key="1">
    <source>
        <dbReference type="SAM" id="SignalP"/>
    </source>
</evidence>
<reference evidence="2 3" key="1">
    <citation type="submission" date="2020-03" db="EMBL/GenBank/DDBJ databases">
        <authorList>
            <person name="Lai Q."/>
        </authorList>
    </citation>
    <scope>NUCLEOTIDE SEQUENCE [LARGE SCALE GENOMIC DNA]</scope>
    <source>
        <strain evidence="2 3">CCUG 25036</strain>
    </source>
</reference>